<feature type="compositionally biased region" description="Basic and acidic residues" evidence="10">
    <location>
        <begin position="1158"/>
        <end position="1175"/>
    </location>
</feature>
<dbReference type="KEGG" id="scor:J3U87_32015"/>
<sequence>MNIEWKKSLLLKALTEHPEYLARSRQLILDARSLSEEAVVAHDDAAAEREPVFEMSIAEEEFAFLVGGHLDPTTTATLKVEPADKITYFQYVDKVLEVFFHRYNDQNLKAPFGEGLLGEIYRTGKVGDEHGLIKSIYPWAIPASLGQYLHQFIATHELNHTMEIGLAFGLSALFVCEAHRRRGTGLHVAIDPGQEASFQNLALAQIRKAGLSDHFEHLNQPDYRALPRLLEERRTFDLIFIDGLHLFDYVLLDFFYADLLLEDGAYVAFDDSTVPAVRRVVDFVATNRAYRRLETPMNRLSLFQKRERDTRFMGDPSGFTEFYREAALPSAAVGLDLAINPHGRLVADFVRIYNAQLADGRVQIKRPWDFLLHLRGSHATHWRLRVTSERVSHNQVVNGQISRRFATESFARPPAVESAGSSDERSGEPSAAVEEISRPVSATDGAAPAAAAVPTTGAARVAIVGVSARLPQSSSIEGFWEHLRRKEPLFRDVPADRWDWQAFYGDSKADPDKTYAKSGGFLDGVFAFDPGFFQVSPREAAWMDPHQRILLQETWKCLEDAGYAPEDLEGPRTAVFIALYNNSFQDTLPREEPENTPLRITGDISFTANRISYFFNFTGTSETVNTACSSSSVALHRAAQALRAGECDVALVGSASIDFSVDAYLSLSRLGVLAQQGVCGPFNAEVTGLTPGEGAAVVMLKRLADAERDRDNIYANLAGGAVNHTGNWSGSVTLTNANAQAELLAAALADAGLAAADLDYLEAHGTGGFGDAIELEAIKKVFGRGDRCAPLQVGSVKSYVGFNGAAGGLTQLVKVLLMMRHRTIVPTLGYREAAPSLGLAKAPLDIPVEVLPWPADAAGTRPCRAGINAYGLGGTAAFLIVEEYRGRTAPIAPEELAEPLCFPLSARTEAELIAAAHQLAAFVERRLDRSTAFDLRGTAYTLQVGRRAFPFRLALVVHGARELLDALAAFVAGQRAGDNLFFGGPDSGLSDILGSDGEADRLIQTWIEEGNVARPAHFWAKGCDLDWGALWRGEQPWRLSLPTYPFAGREMRPNGGDISAPTGPVAGDMPNVVDTPSAEDLVAVLAEELAACLGLPAEDIEPRVPFSDYGLSSVLGSDYVARLNRRLGLALAPTVLFECPAVAPLASLVATLESQAPSRDEVPGSDSEIRVERGPSKRGPIARGRRSRWRVGGTVRRSGARGSREPSRVGNSAAEIAVVGMSARVPGASDVDAFWQNLVEGVDAVTALPAEWRGQSGGACRWGGLIEDRERFDAAFFNIPAGEAAAMSPHQRLILEESWRALEDAGYDPRHLDGQPVGVFVGAEPIGFEGSFTGSSDAIVASRLSYFLNLRGPALVVNTGCSSSGVAIHLACESLRGGETRMALAGGVSAAMGPAMMEALERAQLLSTGGRCRTFDEAADGSVFSEAVGVVALKRLDDALADNDAIYGVICADAVNQNGSSNGITAPNGAAQQELIAELYGRRGIDPETIGYVEVHGTGTRLGDSVEANALARAFRQFTDRRHFCAVGSAKAHIGHAMAASGVIGLVKILLSMHHRTLPGLLHFQRLNPLIDFEGAPFYVADESRPWEAAGEAPLTAALNTFGHSGTNAHLVVRACTEVERHRGAVADTGEALLVPLSAKTETALTERARGLLARLQAEEPIALADIAYTLQVGREGMRRRLAFVVDSREVLVRALAVYLDGGSDGESIYHASRPEVLRAAEASKAERIAMAADSVDDLPALAALWVAGTPVDWHARYRGAQPPQRLHLPTYPFQGGNVASPSPPPKRSIQNVAIPQRTEPTPHQNDPTSETPNTESGVVPGRFAGSANQAKPSPQEVKPQPKTKRSPQRSAPSRETPNTESGVVPGRFAGSANATKPSTEEVKPQPKTKQSPQRSAPTRETPNTESGVVPGRFAGSANQTKPPPQEVKPQSKTKQSPQRSAPSRETPNTESGVVPGRFAGSANATKPSTEEVKPQPKTKRSPQRTAPSRETPNTESGVVPGRFAGPANQTPPPTKDQLIQHLGDQVRSLLWQDEGGDLDEEASFFDLGLDSLTVVSLIQNLAETFGLELRETLVFDFPSIDRLAAHLADLLAARAGDPTSEARPSVAFPSAQPFQTRLRDLIRRHRELVPLALDGDGPLLFCIHPMSGDVGLYRKLAEATGERFRLVGVRSRGFLTEEPPFASLAEMADHVAALVTELDPEGPYHLFGSSMGGTLAYEAARRLQAQGLEVANLFLAESPLITDDGDARLWQAGSRENLIMNANFLMIAMLHLDPGFRREKEAGQVSWRALEITADEVADAEAGDLPAALATLIRARGVAQEAEILERRLHSMAAVHLANLGAFAAYRARPLPRPAELKAFLLRTETADATSDEVYNPDYLLRIQRECGSFGYFLQGWVAVLPDLETVVVDGANHFELLSGRDALARMAHLLAEAMTDVANGERPRAAARDLDHDKPAVSGGVVPGPIRATDTGPAARQFGDPRIAVIGMAGRFPGADSVDALWDLLKSGSAVFESVPAERGWDLSRWPSGGSLKGAFLDGIDRFDPVFFHISPNEAAAMDPSERLFLQESWKAIEDAGFDPQRLSGRSWGVFCGGGGDYTLRMKEILGISPHVTLSGLPGRVSYSFDLTGPCVSVDAGCASSALAIAQACDNLLLGKCDVALAGGVLIYSTPNLILTSAEGGLIATGDEGYALDARAAGMLPGEAVGVLVLKPLGSALADGDRIHGVIEAWGNNHNGRTNGINAPGVLGEAALIAETYRRFGVDPETIGLVEANATGTSVGDAVEVQALTTAFREFTRRRQFCALGSIENHIGHAFQGSGLCHVIKVLLALRQRELPPTLNVDSPNPGFALETSPFTINTQSRPWLEEAGRTRRAAVNSFGATGSNVHLVIAEAPSEAWPDETDGDDHRAMPICLSAKTMPALVRRCADLREFLDGTGRHLTLGALAANLLLRRAQFAERVAWVVSNRDDLITALDRFAATQESGSGFAGSVRKSVGAALAALGRLTQARVLADPEPDPEDLRVLADLFVQGWTPALAPWFDAYERLPITLPGYPFDQRRCWIEATGDAHSVEARSQVRRVPPNPRPTVASQAPGDLVLAAVCDITGHERDEVAPHVAFGALGLDSLSSMRLLAQINEVLDCEIKLADLLIHNTPARLTAFLEERGYGSAATPAPSSAMVAPPDSAAAAWFAERLGGLPRGLRVTTREGDAQRLDSEDLDACRSGLLALAAEGVAVLRDGHRCYFAAHRAVPLHAVLDRLEPEVLTALTTRLPAGSLFAPISQEQRRNLFHSEVLKQPAWNVQHVFESGLGSLDPDLLNRALDLLARHHDLLRTHYLGIGSDWVQVVSPQPSWELRQVAFPSLAEFQQHILVERARLQRLDRPPLFRLQLYTVGGQSYLGFVTHHSLADAFTLPLLFAQAMALYRDLSQNREPTLPPVAEPYWQYALQAFVPQTEAAHAARAYWRNRLADGPMHMRLPLVCDPRGMAHERLAIAARHGHTLSDDLAAEIRDFCRHHDVTHTHLFTAALAILLVHGLGNARAVFHFIHSRRDRKALLAAPGEFTNVLFLPLNVSAEMTARQLLSETKASSFNGLRHGSLPFDQLLELAGMENLAAYFGQTGDVLIDSADIDAGTDQATAGLGRSCFADSLTHDTSESVVDGALATLFFQVLALEGRLHLVTVYRKHLFRGEIIARMTRLVVDLVADVVHDPDRPVRALVARHQASFSELVTEASDPTEMPPRTKGLISTPESASVGPDAIEPFPLSEGQKGIWVQQKMEPDVYGYHVPICFRIAGSVSLALFERACRHLLAVHPILTARIRVVDGVPAHVLDPAQMPRVIAEHAETLDEAALRDRVHEAIREPFDLEAGPLFRAHLFTRGPHETLVLLTVHHLVCDGRSTLILWRTLLDAYGNLLAGRTPKAPPFTVPYRDFVTAERRLLAGDRVQERLAFWRRRLAAPLPCTELPTDVPRGAEQPFEGRTALLEIPARTGACLRRCATDADAYVSSLFLAAFQWLLASCLGGQETLIGMPTLGRYRTDLQDAVGYFIQMVAIRGRELGSRSFEALIRDAQVEMVSALDHLLPFPVVVDALKAEREGEGDLFHCVFNYQNFAPDLSIEVPIPAEPASQESPNGSRLGRRPDTTKQPKQAGDTTQKAKPPTPKTSQPKEPASQESRNGSRLGRRPDESKQPKQAGDTAQRAKPPTLEASQPKEPASQEGRNGSRLGRRPDTTKQPKQAGDTAQRAKPPTPKTSQLAEPATKENPHTQLTIQPVEGIYQQGRYLELEVCERGEGFLLRVKYNASRHRPATIDRFLADYLDLLERASAQPDAIPEPPVADTPAPIDAGEPLSFHQDRLWFIDYFETDNVYPHAPVYHNLPLLLELSGPLDLAAIEAALDEIVARHPILRTRILTRAAKGESHLRERARLELRVVDAPTGAAGDREVWMQRAVAATEAPFHLDRDLPIRAVLFQTGPEHGMLLVVVHHIVADHASLNLIADEMGALYRARTSGHPPALPTPATDYQGHGRWEKARSRAELAPLLDFWKRHLPGKLKALELPESRRRPAVHTFTAARLPVALPEEVSENLRGLARRLDREMHDLLLAAFKTLLWRYSGQEEIVVGISDPCRDTENRQMVGPFANLLVTRDIIGADKSLAEVVHAVADHVAGCRRHRALPFDQLVAELDPEKDMSRTALFDVLFRFEPARPAPDLGEVRATPIALELGHGKYDVHLALEDAPQGIRGVMVYNADIYDAWLMAQMRDHFGVVLAAMAANPETKLDELNLLSPAEERRQLETWNATRANYPAHKTLHQLFEEQASRTPNRTAIAFGATRLDYAEVERRANRLAHRLIAAGVRPGSLVGLLLERSEWLPIAFLGVLKAGGAYLPIDPEYPGDRIAFMMEDSRMAHLVTTRDLVGSLPRPVERQVLLDDLDAGDDPAADLAPRVALDPDDLAYVIYTSGSTGRPKGALITHRNVVRLMVNDRFPFDFGPGDVWTMFHSYCFDFSVWEGYGALLYGGSVVIVPKRISRDPALFLDLLIREKVTVLNQTPSAFYSLVREMLCRSQLPALALRTVIFGGEALNPVLLREWKRAYPKVRLINMYGITETTVHVTYKEIGETEIHHSTSAIGAPIPTTTLYVMDERQRLLPPGVAGELCVGGLGVCQGYLNREELTARKFTVNPYKPEERLYRSGDLARQLPSGEMVYLGRMDNQVQVHGFRVELSEIENRLSRCHGVADNVVLVKEEDGHKQMIAYFVWQDGAARDVNRLRDALKQDLPDYMIPAAFVPLEAMPLTANGKVDRKDLLARRIVRDTSRSLSLPQSELEELILLIWKRALNVDRIGTEDGFFEVGGNSILAVTVVEEIRKALDCNLSVTRIFQYPTIKALSRHLAEIQQVVETRTNAQPAPAVAPAPITPKARVPEVEPLPTRLDPVPAEAPAPSFPQTLAIPTAKPEWPDYYADSVAVIGMSCHFPGARDHRAFLENLRGGMDGGGFFSTEELRAMGLPEGLVRDPSFVPRHMDIEGKDLFDPAFFNIAPDEVSLMDPQFRQLLLHAWRAIEDAGYTPDAMPETSVYMSAGNSLYQAMLQRSAAGIELGSDGYASWVLSQGGSIPTMISYRLGLSGASVFVHSNCSSSLTSMHLARQDLLSGQSDQALVGAAMLFPETKPGYLHREGQGFASDGRCKAFDAAADGMVIGEGVGVLVLKRALDAIRDGDAIYGLLRGVGLNNDGAGKVGFYAPSNQGQVKVIRKVLKATGVDPRSIGYVEAHGSGTLLGDAIEFDALREGYAAAETGQARCGIGSVKSNIGHLDTAAGLAGAIKVLLSLKHGEILPTIHCREPNPDLDLDGSPFYLALANEPWPAGAAPRRAALSSFGVGGTNAHAIFEQGPNAAPHIETDADAEVFGPQVHLILLSAADGDRLTAVAVRLLRFLETSTEADAGGEGLLASLAWTLQVGRRPLAHRVAFVAKHLERLRGQLDAFVRGEDEIVKCFRGVVDGGSSAKDREERQRKAQHRLAKGKLKKVAKMWVGGVDIDWARIYGDARPARLHLPAYPFAGQRYGLEEARSLVGSPAPEAQVPAFAEPAAPRAELHPLVHANTSDLSEQRFSSWFNGEEFFIRDFGVRAADGQLQRMLPAAAYLEMALTAARAAMGRGIAAEEAVSLREVVWAEPSPVDAGASHLQIRLVPRGDAIAFEIHDGGEAEPWIHCQGLAHAAMQRQGPVLELARLRQSCNHKVLDREAFYLALESLGQVHGASMRGLNRLFVGPEGVLAELVLPPSLEDDHQVFGLHPCLLDAALQACFGLLGDSRPSLPASLAALDVHGSCPRRMWAWIRSAGEGPVLELALCDEGGRVLVSLSGLAYPKQDPSTAVRSPEPTDDDLDTSGEWEFLSPSELENL</sequence>
<dbReference type="NCBIfam" id="TIGR01733">
    <property type="entry name" value="AA-adenyl-dom"/>
    <property type="match status" value="1"/>
</dbReference>
<dbReference type="GO" id="GO:0005886">
    <property type="term" value="C:plasma membrane"/>
    <property type="evidence" value="ECO:0007669"/>
    <property type="project" value="TreeGrafter"/>
</dbReference>
<dbReference type="GO" id="GO:0004315">
    <property type="term" value="F:3-oxoacyl-[acyl-carrier-protein] synthase activity"/>
    <property type="evidence" value="ECO:0007669"/>
    <property type="project" value="InterPro"/>
</dbReference>
<dbReference type="InterPro" id="IPR049900">
    <property type="entry name" value="PKS_mFAS_DH"/>
</dbReference>
<dbReference type="FunFam" id="3.40.50.12780:FF:000012">
    <property type="entry name" value="Non-ribosomal peptide synthetase"/>
    <property type="match status" value="1"/>
</dbReference>
<dbReference type="SMART" id="SM00824">
    <property type="entry name" value="PKS_TE"/>
    <property type="match status" value="1"/>
</dbReference>
<dbReference type="Gene3D" id="3.30.559.30">
    <property type="entry name" value="Nonribosomal peptide synthetase, condensation domain"/>
    <property type="match status" value="4"/>
</dbReference>
<feature type="domain" description="Ketosynthase family 3 (KS3)" evidence="12">
    <location>
        <begin position="2482"/>
        <end position="2894"/>
    </location>
</feature>
<dbReference type="PROSITE" id="PS50075">
    <property type="entry name" value="CARRIER"/>
    <property type="match status" value="4"/>
</dbReference>
<dbReference type="InterPro" id="IPR025110">
    <property type="entry name" value="AMP-bd_C"/>
</dbReference>
<dbReference type="GO" id="GO:0071770">
    <property type="term" value="P:DIM/DIP cell wall layer assembly"/>
    <property type="evidence" value="ECO:0007669"/>
    <property type="project" value="TreeGrafter"/>
</dbReference>
<name>A0A8A4TJX5_SULCO</name>
<dbReference type="SUPFAM" id="SSF53474">
    <property type="entry name" value="alpha/beta-Hydrolases"/>
    <property type="match status" value="1"/>
</dbReference>
<dbReference type="Gene3D" id="3.30.300.30">
    <property type="match status" value="1"/>
</dbReference>
<dbReference type="GO" id="GO:0006633">
    <property type="term" value="P:fatty acid biosynthetic process"/>
    <property type="evidence" value="ECO:0007669"/>
    <property type="project" value="InterPro"/>
</dbReference>
<keyword evidence="6" id="KW-0597">Phosphoprotein</keyword>
<dbReference type="InterPro" id="IPR036736">
    <property type="entry name" value="ACP-like_sf"/>
</dbReference>
<dbReference type="InterPro" id="IPR029063">
    <property type="entry name" value="SAM-dependent_MTases_sf"/>
</dbReference>
<evidence type="ECO:0000256" key="8">
    <source>
        <dbReference type="ARBA" id="ARBA00022737"/>
    </source>
</evidence>
<dbReference type="Gene3D" id="3.30.70.3290">
    <property type="match status" value="2"/>
</dbReference>
<feature type="region of interest" description="C-terminal hotdog fold" evidence="9">
    <location>
        <begin position="6230"/>
        <end position="6368"/>
    </location>
</feature>
<dbReference type="Gene3D" id="3.40.50.150">
    <property type="entry name" value="Vaccinia Virus protein VP39"/>
    <property type="match status" value="1"/>
</dbReference>
<feature type="domain" description="Ketosynthase family 3 (KS3)" evidence="12">
    <location>
        <begin position="1213"/>
        <end position="1615"/>
    </location>
</feature>
<feature type="region of interest" description="Disordered" evidence="10">
    <location>
        <begin position="2454"/>
        <end position="2475"/>
    </location>
</feature>
<dbReference type="Pfam" id="PF00550">
    <property type="entry name" value="PP-binding"/>
    <property type="match status" value="4"/>
</dbReference>
<dbReference type="CDD" id="cd17643">
    <property type="entry name" value="A_NRPS_Cytc1-like"/>
    <property type="match status" value="1"/>
</dbReference>
<dbReference type="PROSITE" id="PS52019">
    <property type="entry name" value="PKS_MFAS_DH"/>
    <property type="match status" value="1"/>
</dbReference>
<organism evidence="14 15">
    <name type="scientific">Sulfidibacter corallicola</name>
    <dbReference type="NCBI Taxonomy" id="2818388"/>
    <lineage>
        <taxon>Bacteria</taxon>
        <taxon>Pseudomonadati</taxon>
        <taxon>Acidobacteriota</taxon>
        <taxon>Holophagae</taxon>
        <taxon>Acanthopleuribacterales</taxon>
        <taxon>Acanthopleuribacteraceae</taxon>
        <taxon>Sulfidibacter</taxon>
    </lineage>
</organism>
<dbReference type="GO" id="GO:0005737">
    <property type="term" value="C:cytoplasm"/>
    <property type="evidence" value="ECO:0007669"/>
    <property type="project" value="UniProtKB-SubCell"/>
</dbReference>
<dbReference type="InterPro" id="IPR010071">
    <property type="entry name" value="AA_adenyl_dom"/>
</dbReference>
<feature type="domain" description="Ketosynthase family 3 (KS3)" evidence="12">
    <location>
        <begin position="458"/>
        <end position="883"/>
    </location>
</feature>
<dbReference type="SMART" id="SM01294">
    <property type="entry name" value="PKS_PP_betabranch"/>
    <property type="match status" value="3"/>
</dbReference>
<evidence type="ECO:0000256" key="6">
    <source>
        <dbReference type="ARBA" id="ARBA00022553"/>
    </source>
</evidence>
<dbReference type="EMBL" id="CP071793">
    <property type="protein sequence ID" value="QTD50236.1"/>
    <property type="molecule type" value="Genomic_DNA"/>
</dbReference>
<evidence type="ECO:0000313" key="14">
    <source>
        <dbReference type="EMBL" id="QTD50236.1"/>
    </source>
</evidence>
<evidence type="ECO:0000256" key="10">
    <source>
        <dbReference type="SAM" id="MobiDB-lite"/>
    </source>
</evidence>
<dbReference type="Pfam" id="PF02801">
    <property type="entry name" value="Ketoacyl-synt_C"/>
    <property type="match status" value="4"/>
</dbReference>
<dbReference type="PANTHER" id="PTHR43775">
    <property type="entry name" value="FATTY ACID SYNTHASE"/>
    <property type="match status" value="1"/>
</dbReference>
<dbReference type="Proteomes" id="UP000663929">
    <property type="component" value="Chromosome"/>
</dbReference>
<dbReference type="Pfam" id="PF00975">
    <property type="entry name" value="Thioesterase"/>
    <property type="match status" value="1"/>
</dbReference>
<dbReference type="InterPro" id="IPR042104">
    <property type="entry name" value="PKS_dehydratase_sf"/>
</dbReference>
<dbReference type="RefSeq" id="WP_237379865.1">
    <property type="nucleotide sequence ID" value="NZ_CP071793.1"/>
</dbReference>
<feature type="region of interest" description="Disordered" evidence="10">
    <location>
        <begin position="3730"/>
        <end position="3754"/>
    </location>
</feature>
<dbReference type="Gene3D" id="3.40.47.10">
    <property type="match status" value="4"/>
</dbReference>
<feature type="compositionally biased region" description="Polar residues" evidence="10">
    <location>
        <begin position="1888"/>
        <end position="1907"/>
    </location>
</feature>
<keyword evidence="8" id="KW-0677">Repeat</keyword>
<feature type="region of interest" description="Disordered" evidence="10">
    <location>
        <begin position="4123"/>
        <end position="4271"/>
    </location>
</feature>
<dbReference type="InterPro" id="IPR001031">
    <property type="entry name" value="Thioesterase"/>
</dbReference>
<dbReference type="PANTHER" id="PTHR43775:SF37">
    <property type="entry name" value="SI:DKEY-61P9.11"/>
    <property type="match status" value="1"/>
</dbReference>
<evidence type="ECO:0000256" key="7">
    <source>
        <dbReference type="ARBA" id="ARBA00022679"/>
    </source>
</evidence>
<dbReference type="InterPro" id="IPR049551">
    <property type="entry name" value="PKS_DH_C"/>
</dbReference>
<feature type="compositionally biased region" description="Acidic residues" evidence="10">
    <location>
        <begin position="6373"/>
        <end position="6382"/>
    </location>
</feature>
<dbReference type="CDD" id="cd00833">
    <property type="entry name" value="PKS"/>
    <property type="match status" value="4"/>
</dbReference>
<dbReference type="InterPro" id="IPR020806">
    <property type="entry name" value="PKS_PP-bd"/>
</dbReference>
<evidence type="ECO:0000313" key="15">
    <source>
        <dbReference type="Proteomes" id="UP000663929"/>
    </source>
</evidence>
<evidence type="ECO:0000259" key="12">
    <source>
        <dbReference type="PROSITE" id="PS52004"/>
    </source>
</evidence>
<comment type="cofactor">
    <cofactor evidence="1">
        <name>pantetheine 4'-phosphate</name>
        <dbReference type="ChEBI" id="CHEBI:47942"/>
    </cofactor>
</comment>
<evidence type="ECO:0000259" key="13">
    <source>
        <dbReference type="PROSITE" id="PS52019"/>
    </source>
</evidence>
<dbReference type="Pfam" id="PF00109">
    <property type="entry name" value="ketoacyl-synt"/>
    <property type="match status" value="4"/>
</dbReference>
<dbReference type="SMART" id="SM00823">
    <property type="entry name" value="PKS_PP"/>
    <property type="match status" value="4"/>
</dbReference>
<evidence type="ECO:0000256" key="9">
    <source>
        <dbReference type="PROSITE-ProRule" id="PRU01363"/>
    </source>
</evidence>
<feature type="region of interest" description="Disordered" evidence="10">
    <location>
        <begin position="6360"/>
        <end position="6395"/>
    </location>
</feature>
<comment type="subcellular location">
    <subcellularLocation>
        <location evidence="2">Cytoplasm</location>
    </subcellularLocation>
</comment>
<feature type="compositionally biased region" description="Polar residues" evidence="10">
    <location>
        <begin position="1849"/>
        <end position="1862"/>
    </location>
</feature>
<dbReference type="InterPro" id="IPR032821">
    <property type="entry name" value="PKS_assoc"/>
</dbReference>
<dbReference type="Gene3D" id="3.40.50.1820">
    <property type="entry name" value="alpha/beta hydrolase"/>
    <property type="match status" value="1"/>
</dbReference>
<evidence type="ECO:0000256" key="3">
    <source>
        <dbReference type="ARBA" id="ARBA00004792"/>
    </source>
</evidence>
<keyword evidence="7" id="KW-0808">Transferase</keyword>
<dbReference type="Gene3D" id="3.30.559.10">
    <property type="entry name" value="Chloramphenicol acetyltransferase-like domain"/>
    <property type="match status" value="3"/>
</dbReference>
<dbReference type="SMART" id="SM00825">
    <property type="entry name" value="PKS_KS"/>
    <property type="match status" value="4"/>
</dbReference>
<dbReference type="GO" id="GO:0031177">
    <property type="term" value="F:phosphopantetheine binding"/>
    <property type="evidence" value="ECO:0007669"/>
    <property type="project" value="InterPro"/>
</dbReference>
<feature type="compositionally biased region" description="Polar residues" evidence="10">
    <location>
        <begin position="1929"/>
        <end position="1952"/>
    </location>
</feature>
<dbReference type="InterPro" id="IPR050091">
    <property type="entry name" value="PKS_NRPS_Biosynth_Enz"/>
</dbReference>
<dbReference type="InterPro" id="IPR049552">
    <property type="entry name" value="PKS_DH_N"/>
</dbReference>
<evidence type="ECO:0000256" key="5">
    <source>
        <dbReference type="ARBA" id="ARBA00022490"/>
    </source>
</evidence>
<dbReference type="GO" id="GO:0044550">
    <property type="term" value="P:secondary metabolite biosynthetic process"/>
    <property type="evidence" value="ECO:0007669"/>
    <property type="project" value="UniProtKB-ARBA"/>
</dbReference>
<feature type="region of interest" description="Disordered" evidence="10">
    <location>
        <begin position="1767"/>
        <end position="2018"/>
    </location>
</feature>
<dbReference type="Pfam" id="PF14765">
    <property type="entry name" value="PS-DH"/>
    <property type="match status" value="1"/>
</dbReference>
<dbReference type="PROSITE" id="PS00012">
    <property type="entry name" value="PHOSPHOPANTETHEINE"/>
    <property type="match status" value="2"/>
</dbReference>
<feature type="region of interest" description="N-terminal hotdog fold" evidence="9">
    <location>
        <begin position="6089"/>
        <end position="6216"/>
    </location>
</feature>
<dbReference type="PROSITE" id="PS00606">
    <property type="entry name" value="KS3_1"/>
    <property type="match status" value="3"/>
</dbReference>
<accession>A0A8A4TJX5</accession>
<dbReference type="InterPro" id="IPR054514">
    <property type="entry name" value="RhiE-like_linker"/>
</dbReference>
<comment type="pathway">
    <text evidence="3">Antibiotic biosynthesis.</text>
</comment>
<dbReference type="GO" id="GO:0004312">
    <property type="term" value="F:fatty acid synthase activity"/>
    <property type="evidence" value="ECO:0007669"/>
    <property type="project" value="TreeGrafter"/>
</dbReference>
<dbReference type="CDD" id="cd19531">
    <property type="entry name" value="LCL_NRPS-like"/>
    <property type="match status" value="1"/>
</dbReference>
<dbReference type="SMART" id="SM00826">
    <property type="entry name" value="PKS_DH"/>
    <property type="match status" value="1"/>
</dbReference>
<dbReference type="SUPFAM" id="SSF52777">
    <property type="entry name" value="CoA-dependent acyltransferases"/>
    <property type="match status" value="7"/>
</dbReference>
<dbReference type="Pfam" id="PF21089">
    <property type="entry name" value="PKS_DH_N"/>
    <property type="match status" value="1"/>
</dbReference>
<evidence type="ECO:0000259" key="11">
    <source>
        <dbReference type="PROSITE" id="PS50075"/>
    </source>
</evidence>
<dbReference type="Pfam" id="PF13578">
    <property type="entry name" value="Methyltransf_24"/>
    <property type="match status" value="1"/>
</dbReference>
<dbReference type="SUPFAM" id="SSF56801">
    <property type="entry name" value="Acetyl-CoA synthetase-like"/>
    <property type="match status" value="1"/>
</dbReference>
<dbReference type="Pfam" id="PF00501">
    <property type="entry name" value="AMP-binding"/>
    <property type="match status" value="1"/>
</dbReference>
<reference evidence="14" key="1">
    <citation type="submission" date="2021-03" db="EMBL/GenBank/DDBJ databases">
        <title>Acanthopleuribacteraceae sp. M133.</title>
        <authorList>
            <person name="Wang G."/>
        </authorList>
    </citation>
    <scope>NUCLEOTIDE SEQUENCE</scope>
    <source>
        <strain evidence="14">M133</strain>
    </source>
</reference>
<dbReference type="InterPro" id="IPR042099">
    <property type="entry name" value="ANL_N_sf"/>
</dbReference>
<keyword evidence="15" id="KW-1185">Reference proteome</keyword>
<feature type="domain" description="Carrier" evidence="11">
    <location>
        <begin position="3093"/>
        <end position="3167"/>
    </location>
</feature>
<proteinExistence type="predicted"/>
<feature type="region of interest" description="Disordered" evidence="10">
    <location>
        <begin position="412"/>
        <end position="451"/>
    </location>
</feature>
<dbReference type="InterPro" id="IPR006162">
    <property type="entry name" value="Ppantetheine_attach_site"/>
</dbReference>
<dbReference type="InterPro" id="IPR001242">
    <property type="entry name" value="Condensation_dom"/>
</dbReference>
<dbReference type="InterPro" id="IPR023213">
    <property type="entry name" value="CAT-like_dom_sf"/>
</dbReference>
<gene>
    <name evidence="14" type="ORF">J3U87_32015</name>
</gene>
<dbReference type="SUPFAM" id="SSF53901">
    <property type="entry name" value="Thiolase-like"/>
    <property type="match status" value="4"/>
</dbReference>
<protein>
    <submittedName>
        <fullName evidence="14">Amino acid adenylation domain-containing protein</fullName>
    </submittedName>
</protein>
<evidence type="ECO:0000256" key="1">
    <source>
        <dbReference type="ARBA" id="ARBA00001957"/>
    </source>
</evidence>
<comment type="caution">
    <text evidence="9">Lacks conserved residue(s) required for the propagation of feature annotation.</text>
</comment>
<dbReference type="InterPro" id="IPR020802">
    <property type="entry name" value="TesA-like"/>
</dbReference>
<dbReference type="InterPro" id="IPR014030">
    <property type="entry name" value="Ketoacyl_synth_N"/>
</dbReference>
<feature type="compositionally biased region" description="Low complexity" evidence="10">
    <location>
        <begin position="439"/>
        <end position="451"/>
    </location>
</feature>
<dbReference type="Pfam" id="PF00668">
    <property type="entry name" value="Condensation"/>
    <property type="match status" value="3"/>
</dbReference>
<dbReference type="Pfam" id="PF13193">
    <property type="entry name" value="AMP-binding_C"/>
    <property type="match status" value="1"/>
</dbReference>
<dbReference type="FunFam" id="3.40.50.980:FF:000002">
    <property type="entry name" value="Enterobactin synthetase component F"/>
    <property type="match status" value="1"/>
</dbReference>
<feature type="compositionally biased region" description="Polar residues" evidence="10">
    <location>
        <begin position="1789"/>
        <end position="1817"/>
    </location>
</feature>
<dbReference type="SUPFAM" id="SSF47336">
    <property type="entry name" value="ACP-like"/>
    <property type="match status" value="4"/>
</dbReference>
<evidence type="ECO:0000256" key="2">
    <source>
        <dbReference type="ARBA" id="ARBA00004496"/>
    </source>
</evidence>
<dbReference type="InterPro" id="IPR016039">
    <property type="entry name" value="Thiolase-like"/>
</dbReference>
<dbReference type="InterPro" id="IPR029058">
    <property type="entry name" value="AB_hydrolase_fold"/>
</dbReference>
<evidence type="ECO:0000256" key="4">
    <source>
        <dbReference type="ARBA" id="ARBA00022450"/>
    </source>
</evidence>
<dbReference type="InterPro" id="IPR009081">
    <property type="entry name" value="PP-bd_ACP"/>
</dbReference>
<dbReference type="Gene3D" id="1.10.1200.10">
    <property type="entry name" value="ACP-like"/>
    <property type="match status" value="4"/>
</dbReference>
<dbReference type="Pfam" id="PF16197">
    <property type="entry name" value="KAsynt_C_assoc"/>
    <property type="match status" value="1"/>
</dbReference>
<feature type="domain" description="Carrier" evidence="11">
    <location>
        <begin position="1076"/>
        <end position="1153"/>
    </location>
</feature>
<dbReference type="InterPro" id="IPR014031">
    <property type="entry name" value="Ketoacyl_synth_C"/>
</dbReference>
<dbReference type="Gene3D" id="3.10.129.110">
    <property type="entry name" value="Polyketide synthase dehydratase"/>
    <property type="match status" value="1"/>
</dbReference>
<feature type="compositionally biased region" description="Polar residues" evidence="10">
    <location>
        <begin position="1984"/>
        <end position="1997"/>
    </location>
</feature>
<dbReference type="Gene3D" id="3.40.50.12780">
    <property type="entry name" value="N-terminal domain of ligase-like"/>
    <property type="match status" value="1"/>
</dbReference>
<feature type="domain" description="PKS/mFAS DH" evidence="13">
    <location>
        <begin position="6089"/>
        <end position="6368"/>
    </location>
</feature>
<dbReference type="InterPro" id="IPR000873">
    <property type="entry name" value="AMP-dep_synth/lig_dom"/>
</dbReference>
<feature type="region of interest" description="Disordered" evidence="10">
    <location>
        <begin position="1156"/>
        <end position="1209"/>
    </location>
</feature>
<dbReference type="PROSITE" id="PS00455">
    <property type="entry name" value="AMP_BINDING"/>
    <property type="match status" value="1"/>
</dbReference>
<keyword evidence="5" id="KW-0963">Cytoplasm</keyword>
<dbReference type="InterPro" id="IPR018201">
    <property type="entry name" value="Ketoacyl_synth_AS"/>
</dbReference>
<keyword evidence="4" id="KW-0596">Phosphopantetheine</keyword>
<feature type="domain" description="Ketosynthase family 3 (KS3)" evidence="12">
    <location>
        <begin position="5458"/>
        <end position="5884"/>
    </location>
</feature>
<dbReference type="Pfam" id="PF22336">
    <property type="entry name" value="RhiE-like_linker"/>
    <property type="match status" value="3"/>
</dbReference>
<dbReference type="InterPro" id="IPR020841">
    <property type="entry name" value="PKS_Beta-ketoAc_synthase_dom"/>
</dbReference>
<dbReference type="InterPro" id="IPR020807">
    <property type="entry name" value="PKS_DH"/>
</dbReference>
<feature type="compositionally biased region" description="Low complexity" evidence="10">
    <location>
        <begin position="4152"/>
        <end position="4167"/>
    </location>
</feature>
<dbReference type="PROSITE" id="PS52004">
    <property type="entry name" value="KS3_2"/>
    <property type="match status" value="4"/>
</dbReference>
<feature type="domain" description="Carrier" evidence="11">
    <location>
        <begin position="5317"/>
        <end position="5392"/>
    </location>
</feature>
<dbReference type="InterPro" id="IPR020845">
    <property type="entry name" value="AMP-binding_CS"/>
</dbReference>
<feature type="domain" description="Carrier" evidence="11">
    <location>
        <begin position="2014"/>
        <end position="2092"/>
    </location>
</feature>
<dbReference type="SUPFAM" id="SSF53335">
    <property type="entry name" value="S-adenosyl-L-methionine-dependent methyltransferases"/>
    <property type="match status" value="1"/>
</dbReference>
<dbReference type="Gene3D" id="1.10.1240.100">
    <property type="match status" value="2"/>
</dbReference>
<dbReference type="InterPro" id="IPR045851">
    <property type="entry name" value="AMP-bd_C_sf"/>
</dbReference>